<feature type="DNA-binding region" description="OmpR/PhoB-type" evidence="7">
    <location>
        <begin position="127"/>
        <end position="222"/>
    </location>
</feature>
<evidence type="ECO:0000256" key="2">
    <source>
        <dbReference type="ARBA" id="ARBA00023012"/>
    </source>
</evidence>
<dbReference type="RefSeq" id="WP_305516834.1">
    <property type="nucleotide sequence ID" value="NZ_JAUPEV010000004.1"/>
</dbReference>
<evidence type="ECO:0000256" key="6">
    <source>
        <dbReference type="PROSITE-ProRule" id="PRU00169"/>
    </source>
</evidence>
<feature type="modified residue" description="4-aspartylphosphate" evidence="6">
    <location>
        <position position="53"/>
    </location>
</feature>
<dbReference type="CDD" id="cd00383">
    <property type="entry name" value="trans_reg_C"/>
    <property type="match status" value="1"/>
</dbReference>
<dbReference type="InterPro" id="IPR036388">
    <property type="entry name" value="WH-like_DNA-bd_sf"/>
</dbReference>
<dbReference type="PROSITE" id="PS50110">
    <property type="entry name" value="RESPONSE_REGULATORY"/>
    <property type="match status" value="1"/>
</dbReference>
<dbReference type="SUPFAM" id="SSF46894">
    <property type="entry name" value="C-terminal effector domain of the bipartite response regulators"/>
    <property type="match status" value="1"/>
</dbReference>
<dbReference type="Gene3D" id="1.10.10.10">
    <property type="entry name" value="Winged helix-like DNA-binding domain superfamily/Winged helix DNA-binding domain"/>
    <property type="match status" value="1"/>
</dbReference>
<dbReference type="Proteomes" id="UP001177258">
    <property type="component" value="Unassembled WGS sequence"/>
</dbReference>
<dbReference type="PROSITE" id="PS51755">
    <property type="entry name" value="OMPR_PHOB"/>
    <property type="match status" value="1"/>
</dbReference>
<evidence type="ECO:0000256" key="4">
    <source>
        <dbReference type="ARBA" id="ARBA00023125"/>
    </source>
</evidence>
<reference evidence="11 13" key="1">
    <citation type="submission" date="2023-07" db="EMBL/GenBank/DDBJ databases">
        <title>Unpublished Manusciprt.</title>
        <authorList>
            <person name="Aydin F."/>
            <person name="Tarhane S."/>
            <person name="Saticioglu I.B."/>
            <person name="Karakaya E."/>
            <person name="Abay S."/>
            <person name="Guran O."/>
            <person name="Bozkurt E."/>
            <person name="Uzum N."/>
            <person name="Olgun K."/>
            <person name="Jablonski D."/>
        </authorList>
    </citation>
    <scope>NUCLEOTIDE SEQUENCE</scope>
    <source>
        <strain evidence="13">faydin-H75</strain>
        <strain evidence="11">Faydin-H76</strain>
    </source>
</reference>
<comment type="caution">
    <text evidence="11">The sequence shown here is derived from an EMBL/GenBank/DDBJ whole genome shotgun (WGS) entry which is preliminary data.</text>
</comment>
<dbReference type="InterPro" id="IPR001789">
    <property type="entry name" value="Sig_transdc_resp-reg_receiver"/>
</dbReference>
<proteinExistence type="predicted"/>
<dbReference type="GO" id="GO:0000156">
    <property type="term" value="F:phosphorelay response regulator activity"/>
    <property type="evidence" value="ECO:0007669"/>
    <property type="project" value="TreeGrafter"/>
</dbReference>
<gene>
    <name evidence="10" type="ORF">Q5I04_03570</name>
    <name evidence="11" type="ORF">Q5I06_04430</name>
</gene>
<keyword evidence="1 6" id="KW-0597">Phosphoprotein</keyword>
<evidence type="ECO:0000256" key="5">
    <source>
        <dbReference type="ARBA" id="ARBA00023163"/>
    </source>
</evidence>
<evidence type="ECO:0000256" key="3">
    <source>
        <dbReference type="ARBA" id="ARBA00023015"/>
    </source>
</evidence>
<dbReference type="GO" id="GO:0005829">
    <property type="term" value="C:cytosol"/>
    <property type="evidence" value="ECO:0007669"/>
    <property type="project" value="TreeGrafter"/>
</dbReference>
<dbReference type="EMBL" id="JAUYZK010000005">
    <property type="protein sequence ID" value="MDP2539019.1"/>
    <property type="molecule type" value="Genomic_DNA"/>
</dbReference>
<dbReference type="SMART" id="SM00448">
    <property type="entry name" value="REC"/>
    <property type="match status" value="1"/>
</dbReference>
<dbReference type="InterPro" id="IPR016032">
    <property type="entry name" value="Sig_transdc_resp-reg_C-effctor"/>
</dbReference>
<dbReference type="InterPro" id="IPR001867">
    <property type="entry name" value="OmpR/PhoB-type_DNA-bd"/>
</dbReference>
<evidence type="ECO:0000313" key="10">
    <source>
        <dbReference type="EMBL" id="MDO7252991.1"/>
    </source>
</evidence>
<feature type="domain" description="OmpR/PhoB-type" evidence="9">
    <location>
        <begin position="127"/>
        <end position="222"/>
    </location>
</feature>
<dbReference type="SUPFAM" id="SSF52172">
    <property type="entry name" value="CheY-like"/>
    <property type="match status" value="1"/>
</dbReference>
<evidence type="ECO:0000313" key="11">
    <source>
        <dbReference type="EMBL" id="MDP2539019.1"/>
    </source>
</evidence>
<name>A0AA90PL04_9HELI</name>
<dbReference type="SMART" id="SM00862">
    <property type="entry name" value="Trans_reg_C"/>
    <property type="match status" value="1"/>
</dbReference>
<dbReference type="PANTHER" id="PTHR48111:SF22">
    <property type="entry name" value="REGULATOR OF RPOS"/>
    <property type="match status" value="1"/>
</dbReference>
<feature type="domain" description="Response regulatory" evidence="8">
    <location>
        <begin position="4"/>
        <end position="118"/>
    </location>
</feature>
<sequence>MHNRVLLLEDDVLLSEILIEFLNEHHFNIHHCTDALEAMDIAYEQNFDIYLLDVMIPDGDGFKVLKSLREMGKTTPAIFITSLSSMQNLEQGYQSGCDDYIRKPFELEELLLRINVLLKRNFAHKNTDFEDFGNGVRFEFHTKAVYQGDRLLFLPKKEIKLLSIFVEKPNQFITQQEIFDELWGYDEQPSDMSLRVYIKNLRSLIGKDKIVNQRGNGYCYVK</sequence>
<dbReference type="EMBL" id="JAUPEV010000004">
    <property type="protein sequence ID" value="MDO7252991.1"/>
    <property type="molecule type" value="Genomic_DNA"/>
</dbReference>
<dbReference type="PANTHER" id="PTHR48111">
    <property type="entry name" value="REGULATOR OF RPOS"/>
    <property type="match status" value="1"/>
</dbReference>
<evidence type="ECO:0000313" key="13">
    <source>
        <dbReference type="Proteomes" id="UP001240777"/>
    </source>
</evidence>
<evidence type="ECO:0000256" key="1">
    <source>
        <dbReference type="ARBA" id="ARBA00022553"/>
    </source>
</evidence>
<accession>A0AA90PL04</accession>
<dbReference type="Pfam" id="PF00486">
    <property type="entry name" value="Trans_reg_C"/>
    <property type="match status" value="1"/>
</dbReference>
<keyword evidence="2" id="KW-0902">Two-component regulatory system</keyword>
<dbReference type="GO" id="GO:0032993">
    <property type="term" value="C:protein-DNA complex"/>
    <property type="evidence" value="ECO:0007669"/>
    <property type="project" value="TreeGrafter"/>
</dbReference>
<dbReference type="GO" id="GO:0006355">
    <property type="term" value="P:regulation of DNA-templated transcription"/>
    <property type="evidence" value="ECO:0007669"/>
    <property type="project" value="InterPro"/>
</dbReference>
<reference evidence="10" key="2">
    <citation type="submission" date="2023-07" db="EMBL/GenBank/DDBJ databases">
        <authorList>
            <person name="Aydin F."/>
            <person name="Tarhane S."/>
            <person name="Saticioglu I.B."/>
            <person name="Karakaya E."/>
            <person name="Abay S."/>
            <person name="Guran O."/>
            <person name="Bozkurt E."/>
            <person name="Uzum N."/>
            <person name="Olgun K."/>
            <person name="Jablonski D."/>
        </authorList>
    </citation>
    <scope>NUCLEOTIDE SEQUENCE</scope>
    <source>
        <strain evidence="10">Faydin-H75</strain>
    </source>
</reference>
<dbReference type="GO" id="GO:0000976">
    <property type="term" value="F:transcription cis-regulatory region binding"/>
    <property type="evidence" value="ECO:0007669"/>
    <property type="project" value="TreeGrafter"/>
</dbReference>
<keyword evidence="4 7" id="KW-0238">DNA-binding</keyword>
<reference evidence="10 12" key="3">
    <citation type="journal article" date="2024" name="Syst. Appl. Microbiol.">
        <title>Helicobacter cappadocius sp. nov., from lizards: The first psychrotrophic Helicobacter species.</title>
        <authorList>
            <person name="Aydin F."/>
            <person name="Tarhane S."/>
            <person name="Karakaya E."/>
            <person name="Abay S."/>
            <person name="Kayman T."/>
            <person name="Guran O."/>
            <person name="Bozkurt E."/>
            <person name="Uzum N."/>
            <person name="Avci A."/>
            <person name="Olgun K."/>
            <person name="Jablonski D."/>
            <person name="Guran C."/>
            <person name="Burcin Saticioglu I."/>
        </authorList>
    </citation>
    <scope>NUCLEOTIDE SEQUENCE [LARGE SCALE GENOMIC DNA]</scope>
    <source>
        <strain evidence="10">Faydin-H75</strain>
        <strain evidence="12">faydin-H76</strain>
    </source>
</reference>
<organism evidence="11 12">
    <name type="scientific">Helicobacter cappadocius</name>
    <dbReference type="NCBI Taxonomy" id="3063998"/>
    <lineage>
        <taxon>Bacteria</taxon>
        <taxon>Pseudomonadati</taxon>
        <taxon>Campylobacterota</taxon>
        <taxon>Epsilonproteobacteria</taxon>
        <taxon>Campylobacterales</taxon>
        <taxon>Helicobacteraceae</taxon>
        <taxon>Helicobacter</taxon>
    </lineage>
</organism>
<dbReference type="AlphaFoldDB" id="A0AA90PL04"/>
<dbReference type="Pfam" id="PF00072">
    <property type="entry name" value="Response_reg"/>
    <property type="match status" value="1"/>
</dbReference>
<dbReference type="Proteomes" id="UP001240777">
    <property type="component" value="Unassembled WGS sequence"/>
</dbReference>
<evidence type="ECO:0000313" key="12">
    <source>
        <dbReference type="Proteomes" id="UP001177258"/>
    </source>
</evidence>
<dbReference type="Gene3D" id="3.40.50.2300">
    <property type="match status" value="1"/>
</dbReference>
<keyword evidence="13" id="KW-1185">Reference proteome</keyword>
<dbReference type="InterPro" id="IPR011006">
    <property type="entry name" value="CheY-like_superfamily"/>
</dbReference>
<evidence type="ECO:0000259" key="9">
    <source>
        <dbReference type="PROSITE" id="PS51755"/>
    </source>
</evidence>
<keyword evidence="3" id="KW-0805">Transcription regulation</keyword>
<evidence type="ECO:0000259" key="8">
    <source>
        <dbReference type="PROSITE" id="PS50110"/>
    </source>
</evidence>
<dbReference type="InterPro" id="IPR039420">
    <property type="entry name" value="WalR-like"/>
</dbReference>
<protein>
    <submittedName>
        <fullName evidence="11">Response regulator transcription factor</fullName>
    </submittedName>
</protein>
<keyword evidence="5" id="KW-0804">Transcription</keyword>
<evidence type="ECO:0000256" key="7">
    <source>
        <dbReference type="PROSITE-ProRule" id="PRU01091"/>
    </source>
</evidence>